<dbReference type="CDD" id="cd04301">
    <property type="entry name" value="NAT_SF"/>
    <property type="match status" value="1"/>
</dbReference>
<dbReference type="GeneID" id="34616636"/>
<protein>
    <recommendedName>
        <fullName evidence="1">N-acetyltransferase domain-containing protein</fullName>
    </recommendedName>
</protein>
<accession>A0A1L9S4Y0</accession>
<evidence type="ECO:0000259" key="1">
    <source>
        <dbReference type="PROSITE" id="PS51186"/>
    </source>
</evidence>
<dbReference type="Gene3D" id="3.40.630.30">
    <property type="match status" value="1"/>
</dbReference>
<dbReference type="PANTHER" id="PTHR42791">
    <property type="entry name" value="GNAT FAMILY ACETYLTRANSFERASE"/>
    <property type="match status" value="1"/>
</dbReference>
<dbReference type="RefSeq" id="XP_022576722.1">
    <property type="nucleotide sequence ID" value="XM_022730172.1"/>
</dbReference>
<dbReference type="VEuPathDB" id="FungiDB:ASPZODRAFT_77439"/>
<dbReference type="InterPro" id="IPR000182">
    <property type="entry name" value="GNAT_dom"/>
</dbReference>
<dbReference type="STRING" id="1073090.A0A1L9S4Y0"/>
<feature type="domain" description="N-acetyltransferase" evidence="1">
    <location>
        <begin position="45"/>
        <end position="212"/>
    </location>
</feature>
<dbReference type="GO" id="GO:0016747">
    <property type="term" value="F:acyltransferase activity, transferring groups other than amino-acyl groups"/>
    <property type="evidence" value="ECO:0007669"/>
    <property type="project" value="InterPro"/>
</dbReference>
<evidence type="ECO:0000313" key="2">
    <source>
        <dbReference type="EMBL" id="OJJ42212.1"/>
    </source>
</evidence>
<dbReference type="SUPFAM" id="SSF55729">
    <property type="entry name" value="Acyl-CoA N-acyltransferases (Nat)"/>
    <property type="match status" value="1"/>
</dbReference>
<dbReference type="EMBL" id="KV878364">
    <property type="protein sequence ID" value="OJJ42212.1"/>
    <property type="molecule type" value="Genomic_DNA"/>
</dbReference>
<name>A0A1L9S4Y0_9EURO</name>
<dbReference type="PROSITE" id="PS51186">
    <property type="entry name" value="GNAT"/>
    <property type="match status" value="1"/>
</dbReference>
<dbReference type="Proteomes" id="UP000184188">
    <property type="component" value="Unassembled WGS sequence"/>
</dbReference>
<proteinExistence type="predicted"/>
<evidence type="ECO:0000313" key="3">
    <source>
        <dbReference type="Proteomes" id="UP000184188"/>
    </source>
</evidence>
<reference evidence="3" key="1">
    <citation type="journal article" date="2017" name="Genome Biol.">
        <title>Comparative genomics reveals high biological diversity and specific adaptations in the industrially and medically important fungal genus Aspergillus.</title>
        <authorList>
            <person name="de Vries R.P."/>
            <person name="Riley R."/>
            <person name="Wiebenga A."/>
            <person name="Aguilar-Osorio G."/>
            <person name="Amillis S."/>
            <person name="Uchima C.A."/>
            <person name="Anderluh G."/>
            <person name="Asadollahi M."/>
            <person name="Askin M."/>
            <person name="Barry K."/>
            <person name="Battaglia E."/>
            <person name="Bayram O."/>
            <person name="Benocci T."/>
            <person name="Braus-Stromeyer S.A."/>
            <person name="Caldana C."/>
            <person name="Canovas D."/>
            <person name="Cerqueira G.C."/>
            <person name="Chen F."/>
            <person name="Chen W."/>
            <person name="Choi C."/>
            <person name="Clum A."/>
            <person name="Dos Santos R.A."/>
            <person name="Damasio A.R."/>
            <person name="Diallinas G."/>
            <person name="Emri T."/>
            <person name="Fekete E."/>
            <person name="Flipphi M."/>
            <person name="Freyberg S."/>
            <person name="Gallo A."/>
            <person name="Gournas C."/>
            <person name="Habgood R."/>
            <person name="Hainaut M."/>
            <person name="Harispe M.L."/>
            <person name="Henrissat B."/>
            <person name="Hilden K.S."/>
            <person name="Hope R."/>
            <person name="Hossain A."/>
            <person name="Karabika E."/>
            <person name="Karaffa L."/>
            <person name="Karanyi Z."/>
            <person name="Krasevec N."/>
            <person name="Kuo A."/>
            <person name="Kusch H."/>
            <person name="LaButti K."/>
            <person name="Lagendijk E.L."/>
            <person name="Lapidus A."/>
            <person name="Levasseur A."/>
            <person name="Lindquist E."/>
            <person name="Lipzen A."/>
            <person name="Logrieco A.F."/>
            <person name="MacCabe A."/>
            <person name="Maekelae M.R."/>
            <person name="Malavazi I."/>
            <person name="Melin P."/>
            <person name="Meyer V."/>
            <person name="Mielnichuk N."/>
            <person name="Miskei M."/>
            <person name="Molnar A.P."/>
            <person name="Mule G."/>
            <person name="Ngan C.Y."/>
            <person name="Orejas M."/>
            <person name="Orosz E."/>
            <person name="Ouedraogo J.P."/>
            <person name="Overkamp K.M."/>
            <person name="Park H.-S."/>
            <person name="Perrone G."/>
            <person name="Piumi F."/>
            <person name="Punt P.J."/>
            <person name="Ram A.F."/>
            <person name="Ramon A."/>
            <person name="Rauscher S."/>
            <person name="Record E."/>
            <person name="Riano-Pachon D.M."/>
            <person name="Robert V."/>
            <person name="Roehrig J."/>
            <person name="Ruller R."/>
            <person name="Salamov A."/>
            <person name="Salih N.S."/>
            <person name="Samson R.A."/>
            <person name="Sandor E."/>
            <person name="Sanguinetti M."/>
            <person name="Schuetze T."/>
            <person name="Sepcic K."/>
            <person name="Shelest E."/>
            <person name="Sherlock G."/>
            <person name="Sophianopoulou V."/>
            <person name="Squina F.M."/>
            <person name="Sun H."/>
            <person name="Susca A."/>
            <person name="Todd R.B."/>
            <person name="Tsang A."/>
            <person name="Unkles S.E."/>
            <person name="van de Wiele N."/>
            <person name="van Rossen-Uffink D."/>
            <person name="Oliveira J.V."/>
            <person name="Vesth T.C."/>
            <person name="Visser J."/>
            <person name="Yu J.-H."/>
            <person name="Zhou M."/>
            <person name="Andersen M.R."/>
            <person name="Archer D.B."/>
            <person name="Baker S.E."/>
            <person name="Benoit I."/>
            <person name="Brakhage A.A."/>
            <person name="Braus G.H."/>
            <person name="Fischer R."/>
            <person name="Frisvad J.C."/>
            <person name="Goldman G.H."/>
            <person name="Houbraken J."/>
            <person name="Oakley B."/>
            <person name="Pocsi I."/>
            <person name="Scazzocchio C."/>
            <person name="Seiboth B."/>
            <person name="vanKuyk P.A."/>
            <person name="Wortman J."/>
            <person name="Dyer P.S."/>
            <person name="Grigoriev I.V."/>
        </authorList>
    </citation>
    <scope>NUCLEOTIDE SEQUENCE [LARGE SCALE GENOMIC DNA]</scope>
    <source>
        <strain evidence="3">CBS 506.65</strain>
    </source>
</reference>
<gene>
    <name evidence="2" type="ORF">ASPZODRAFT_77439</name>
</gene>
<organism evidence="2 3">
    <name type="scientific">Penicilliopsis zonata CBS 506.65</name>
    <dbReference type="NCBI Taxonomy" id="1073090"/>
    <lineage>
        <taxon>Eukaryota</taxon>
        <taxon>Fungi</taxon>
        <taxon>Dikarya</taxon>
        <taxon>Ascomycota</taxon>
        <taxon>Pezizomycotina</taxon>
        <taxon>Eurotiomycetes</taxon>
        <taxon>Eurotiomycetidae</taxon>
        <taxon>Eurotiales</taxon>
        <taxon>Aspergillaceae</taxon>
        <taxon>Penicilliopsis</taxon>
    </lineage>
</organism>
<dbReference type="PANTHER" id="PTHR42791:SF2">
    <property type="entry name" value="N-ACETYLTRANSFERASE DOMAIN-CONTAINING PROTEIN"/>
    <property type="match status" value="1"/>
</dbReference>
<dbReference type="Pfam" id="PF13508">
    <property type="entry name" value="Acetyltransf_7"/>
    <property type="match status" value="1"/>
</dbReference>
<dbReference type="AlphaFoldDB" id="A0A1L9S4Y0"/>
<keyword evidence="3" id="KW-1185">Reference proteome</keyword>
<dbReference type="InterPro" id="IPR016181">
    <property type="entry name" value="Acyl_CoA_acyltransferase"/>
</dbReference>
<sequence>MVEIRYAREEDCPRIGAVNAAAYATGLFLANAFPQATPDERAEYMHFRAMQTLLDPSVCTLVAIEVETNTIVAVAQWRGIFSEERQSIVLSDEGTAFVKREFSLEPRNQDVINAFRALVQAKRERYLGDEIVLDQLCTHPQYQGRGIGATMLQWGINKADEMQKDIYLEATAAARSLYSRLGWEMLEKAVLDYGLYGGEGVDKVYFMRRPHTR</sequence>
<dbReference type="InterPro" id="IPR052523">
    <property type="entry name" value="Trichothecene_AcTrans"/>
</dbReference>
<dbReference type="OrthoDB" id="410198at2759"/>